<feature type="transmembrane region" description="Helical" evidence="13">
    <location>
        <begin position="608"/>
        <end position="626"/>
    </location>
</feature>
<dbReference type="UniPathway" id="UPA00753"/>
<dbReference type="InterPro" id="IPR016219">
    <property type="entry name" value="Phosphatid-EA_MeTrfase_fun"/>
</dbReference>
<evidence type="ECO:0000256" key="13">
    <source>
        <dbReference type="RuleBase" id="RU361122"/>
    </source>
</evidence>
<dbReference type="OrthoDB" id="4583at2759"/>
<reference evidence="15 16" key="1">
    <citation type="submission" date="2016-06" db="EMBL/GenBank/DDBJ databases">
        <title>Evolution of pathogenesis and genome organization in the Tremellales.</title>
        <authorList>
            <person name="Cuomo C."/>
            <person name="Litvintseva A."/>
            <person name="Heitman J."/>
            <person name="Chen Y."/>
            <person name="Sun S."/>
            <person name="Springer D."/>
            <person name="Dromer F."/>
            <person name="Young S."/>
            <person name="Zeng Q."/>
            <person name="Chapman S."/>
            <person name="Gujja S."/>
            <person name="Saif S."/>
            <person name="Birren B."/>
        </authorList>
    </citation>
    <scope>NUCLEOTIDE SEQUENCE [LARGE SCALE GENOMIC DNA]</scope>
    <source>
        <strain evidence="15 16">CBS 6039</strain>
    </source>
</reference>
<feature type="transmembrane region" description="Helical" evidence="13">
    <location>
        <begin position="470"/>
        <end position="488"/>
    </location>
</feature>
<evidence type="ECO:0000256" key="14">
    <source>
        <dbReference type="SAM" id="MobiDB-lite"/>
    </source>
</evidence>
<accession>A0A1E3HPQ1</accession>
<keyword evidence="6 13" id="KW-0812">Transmembrane</keyword>
<dbReference type="GO" id="GO:0006656">
    <property type="term" value="P:phosphatidylcholine biosynthetic process"/>
    <property type="evidence" value="ECO:0007669"/>
    <property type="project" value="UniProtKB-UniRule"/>
</dbReference>
<feature type="transmembrane region" description="Helical" evidence="13">
    <location>
        <begin position="575"/>
        <end position="596"/>
    </location>
</feature>
<dbReference type="EMBL" id="AWGJ01000007">
    <property type="protein sequence ID" value="ODN77421.1"/>
    <property type="molecule type" value="Genomic_DNA"/>
</dbReference>
<feature type="region of interest" description="Disordered" evidence="14">
    <location>
        <begin position="947"/>
        <end position="975"/>
    </location>
</feature>
<dbReference type="GeneID" id="30155910"/>
<comment type="caution">
    <text evidence="13">Lacks conserved residue(s) required for the propagation of feature annotation.</text>
</comment>
<dbReference type="PROSITE" id="PS51598">
    <property type="entry name" value="SAM_CHO2"/>
    <property type="match status" value="1"/>
</dbReference>
<feature type="region of interest" description="Disordered" evidence="14">
    <location>
        <begin position="417"/>
        <end position="436"/>
    </location>
</feature>
<evidence type="ECO:0000256" key="12">
    <source>
        <dbReference type="ARBA" id="ARBA00023264"/>
    </source>
</evidence>
<keyword evidence="3 13" id="KW-0489">Methyltransferase</keyword>
<dbReference type="GO" id="GO:0004608">
    <property type="term" value="F:phosphatidylethanolamine N-methyltransferase activity"/>
    <property type="evidence" value="ECO:0007669"/>
    <property type="project" value="UniProtKB-UniRule"/>
</dbReference>
<feature type="compositionally biased region" description="Basic and acidic residues" evidence="14">
    <location>
        <begin position="1071"/>
        <end position="1084"/>
    </location>
</feature>
<dbReference type="STRING" id="1295533.A0A1E3HPQ1"/>
<evidence type="ECO:0000256" key="4">
    <source>
        <dbReference type="ARBA" id="ARBA00022679"/>
    </source>
</evidence>
<comment type="caution">
    <text evidence="15">The sequence shown here is derived from an EMBL/GenBank/DDBJ whole genome shotgun (WGS) entry which is preliminary data.</text>
</comment>
<evidence type="ECO:0000256" key="11">
    <source>
        <dbReference type="ARBA" id="ARBA00023209"/>
    </source>
</evidence>
<evidence type="ECO:0000256" key="8">
    <source>
        <dbReference type="ARBA" id="ARBA00022989"/>
    </source>
</evidence>
<feature type="region of interest" description="Disordered" evidence="14">
    <location>
        <begin position="1028"/>
        <end position="1116"/>
    </location>
</feature>
<evidence type="ECO:0000256" key="3">
    <source>
        <dbReference type="ARBA" id="ARBA00022603"/>
    </source>
</evidence>
<feature type="transmembrane region" description="Helical" evidence="13">
    <location>
        <begin position="246"/>
        <end position="264"/>
    </location>
</feature>
<evidence type="ECO:0000313" key="16">
    <source>
        <dbReference type="Proteomes" id="UP000094065"/>
    </source>
</evidence>
<organism evidence="15 16">
    <name type="scientific">Cryptococcus amylolentus CBS 6039</name>
    <dbReference type="NCBI Taxonomy" id="1295533"/>
    <lineage>
        <taxon>Eukaryota</taxon>
        <taxon>Fungi</taxon>
        <taxon>Dikarya</taxon>
        <taxon>Basidiomycota</taxon>
        <taxon>Agaricomycotina</taxon>
        <taxon>Tremellomycetes</taxon>
        <taxon>Tremellales</taxon>
        <taxon>Cryptococcaceae</taxon>
        <taxon>Cryptococcus</taxon>
    </lineage>
</organism>
<comment type="subcellular location">
    <subcellularLocation>
        <location evidence="1">Endomembrane system</location>
        <topology evidence="1">Multi-pass membrane protein</topology>
    </subcellularLocation>
    <subcellularLocation>
        <location evidence="13">Endoplasmic reticulum membrane</location>
        <topology evidence="13">Multi-pass membrane protein</topology>
    </subcellularLocation>
</comment>
<feature type="region of interest" description="Disordered" evidence="14">
    <location>
        <begin position="343"/>
        <end position="411"/>
    </location>
</feature>
<dbReference type="EC" id="2.1.1.17" evidence="13"/>
<feature type="transmembrane region" description="Helical" evidence="13">
    <location>
        <begin position="218"/>
        <end position="234"/>
    </location>
</feature>
<keyword evidence="9 13" id="KW-0443">Lipid metabolism</keyword>
<keyword evidence="7 13" id="KW-0256">Endoplasmic reticulum</keyword>
<evidence type="ECO:0000256" key="1">
    <source>
        <dbReference type="ARBA" id="ARBA00004127"/>
    </source>
</evidence>
<feature type="compositionally biased region" description="Polar residues" evidence="14">
    <location>
        <begin position="1101"/>
        <end position="1116"/>
    </location>
</feature>
<feature type="transmembrane region" description="Helical" evidence="13">
    <location>
        <begin position="284"/>
        <end position="313"/>
    </location>
</feature>
<dbReference type="AlphaFoldDB" id="A0A1E3HPQ1"/>
<sequence>MDKQEGTIRHRKSPKIPADGAEDGAHGAQDASDKAFDQATWGKTASGAVFRVPETHSFVHTLLTTTHRSSLTRLTLFSLLAQPLLFYLLRNHHTTRSLFFLLYFAFWRGSYDWGFAWVLRKQSEKKWIVKLLRNWGWLDVNSDQGGEEGRAWAKWWKRELEMKMDEGYEWEAVPQEFNAWLMFRQLVDIVLLNDFVAYTCFAWSHLHFPANHSVAMHILRWTLGLSLILFNLWVKIDAHRVVKDYAWYWGDAFWMMVMQHDLVFDGVYEIAPHPMYSVGYAGYYGLSMLVGSYTVLFVSIAAHAAQFAFLLWFENPHIERTYGGGKKPLASRVPVNWQDDEKAEELHRTPGETGAPTPSATEGETETEPELADPTPNSSPEKDVRIVKPRSDSVFSETSNLTATSPTAMPRELKQPASAMGSGVTTPIGGKSRKSFSKRNKMTMHDLTNRFFRKPVVLFSHLDMFRATDFALVLLVTYSVVTLIPPLSPGLALTAHFVHALFWRLFHSLGLGLLLLAQSKDKWMVRHYLKHYHYPSDVRLDEWEDEELEPGEKAGKGKEGVVRRATEEAFGNWQVVYNISLVMTYVSFAGLAWKTYHLPSDWTVSGTLLRHILGLSLIALHIWSALSSYEVLGAYGWFYSDFFLFSSYLPSDLAYTGIYRFLNNPERSMGGAAFLGCWLMGGSWLVGVLGVVSHLSHWWFLEFVEGPHMQKLYGNRLRKDGGLTKTLKSNLPNSTAVRQAVSKHPRVSRVVSEVNRGIEKVEERVRGGVEDFLDHARPMLDGVVDDARGLLQQSRERMIITRVAKPKDLTSYDPSSYSLQIPTSSSSPTPYPAFHVGQPIPISWTAPSNHSSKDWIGIYRLGSCKSEIVTKISSVGKWVGVYEEEWEGNEHVTPESEGQKADAGMVVLKGKQLPWQPGQYEIRYHHDGKHNVMSRLAPIELYVDKPRASRSSRVSSPRRSSASLSSSPSKSVKTAEIREEVGVKEVRETMMKLVCLALEGEDELVPKAAKGKAVMRLAAVPTAASQVSPGKALNKPTLSYTPELDEGEDGVEADAEVEDQGSLLGSGVAGGDKRAGKAGKADKKAKGKKGGVGIEDEVTPTKDTFSPGNLASADNPQTLDHLASLADRSVVPQPSILGLADDESTRDPGIDRSVDSDSDSEPEADDFTIMTETQAKRIATLAKYAFGVELDADVVLAEANVGALARRVVGAWSLAAV</sequence>
<evidence type="ECO:0000256" key="10">
    <source>
        <dbReference type="ARBA" id="ARBA00023136"/>
    </source>
</evidence>
<evidence type="ECO:0000256" key="7">
    <source>
        <dbReference type="ARBA" id="ARBA00022824"/>
    </source>
</evidence>
<comment type="pathway">
    <text evidence="13">Phospholipid metabolism; phosphatidylcholine biosynthesis.</text>
</comment>
<protein>
    <recommendedName>
        <fullName evidence="13">Phosphatidylethanolamine N-methyltransferase</fullName>
        <shortName evidence="13">PEAMT</shortName>
        <ecNumber evidence="13">2.1.1.17</ecNumber>
    </recommendedName>
</protein>
<dbReference type="InterPro" id="IPR007318">
    <property type="entry name" value="Phopholipid_MeTrfase"/>
</dbReference>
<keyword evidence="5 13" id="KW-0949">S-adenosyl-L-methionine</keyword>
<dbReference type="Pfam" id="PF04191">
    <property type="entry name" value="PEMT"/>
    <property type="match status" value="2"/>
</dbReference>
<feature type="compositionally biased region" description="Low complexity" evidence="14">
    <location>
        <begin position="949"/>
        <end position="972"/>
    </location>
</feature>
<dbReference type="Proteomes" id="UP000094065">
    <property type="component" value="Unassembled WGS sequence"/>
</dbReference>
<evidence type="ECO:0000256" key="6">
    <source>
        <dbReference type="ARBA" id="ARBA00022692"/>
    </source>
</evidence>
<dbReference type="GO" id="GO:0032259">
    <property type="term" value="P:methylation"/>
    <property type="evidence" value="ECO:0007669"/>
    <property type="project" value="UniProtKB-KW"/>
</dbReference>
<evidence type="ECO:0000313" key="15">
    <source>
        <dbReference type="EMBL" id="ODN77421.1"/>
    </source>
</evidence>
<feature type="compositionally biased region" description="Basic and acidic residues" evidence="14">
    <location>
        <begin position="380"/>
        <end position="391"/>
    </location>
</feature>
<name>A0A1E3HPQ1_9TREE</name>
<feature type="compositionally biased region" description="Basic and acidic residues" evidence="14">
    <location>
        <begin position="1143"/>
        <end position="1155"/>
    </location>
</feature>
<evidence type="ECO:0000256" key="9">
    <source>
        <dbReference type="ARBA" id="ARBA00023098"/>
    </source>
</evidence>
<dbReference type="GO" id="GO:0005789">
    <property type="term" value="C:endoplasmic reticulum membrane"/>
    <property type="evidence" value="ECO:0007669"/>
    <property type="project" value="UniProtKB-SubCell"/>
</dbReference>
<gene>
    <name evidence="15" type="ORF">L202_04601</name>
</gene>
<comment type="catalytic activity">
    <reaction evidence="13">
        <text>a 1,2-diacyl-sn-glycero-3-phosphoethanolamine + S-adenosyl-L-methionine = a 1,2-diacyl-sn-glycero-3-phospho-N-methylethanolamine + S-adenosyl-L-homocysteine + H(+)</text>
        <dbReference type="Rhea" id="RHEA:11164"/>
        <dbReference type="ChEBI" id="CHEBI:15378"/>
        <dbReference type="ChEBI" id="CHEBI:57856"/>
        <dbReference type="ChEBI" id="CHEBI:59789"/>
        <dbReference type="ChEBI" id="CHEBI:64573"/>
        <dbReference type="ChEBI" id="CHEBI:64612"/>
        <dbReference type="EC" id="2.1.1.17"/>
    </reaction>
</comment>
<feature type="region of interest" description="Disordered" evidence="14">
    <location>
        <begin position="1137"/>
        <end position="1165"/>
    </location>
</feature>
<feature type="region of interest" description="Disordered" evidence="14">
    <location>
        <begin position="1"/>
        <end position="29"/>
    </location>
</feature>
<keyword evidence="8 13" id="KW-1133">Transmembrane helix</keyword>
<feature type="transmembrane region" description="Helical" evidence="13">
    <location>
        <begin position="186"/>
        <end position="206"/>
    </location>
</feature>
<keyword evidence="16" id="KW-1185">Reference proteome</keyword>
<feature type="compositionally biased region" description="Acidic residues" evidence="14">
    <location>
        <begin position="1043"/>
        <end position="1059"/>
    </location>
</feature>
<feature type="transmembrane region" description="Helical" evidence="13">
    <location>
        <begin position="500"/>
        <end position="517"/>
    </location>
</feature>
<evidence type="ECO:0000256" key="2">
    <source>
        <dbReference type="ARBA" id="ARBA00022516"/>
    </source>
</evidence>
<keyword evidence="11 13" id="KW-0594">Phospholipid biosynthesis</keyword>
<proteinExistence type="inferred from homology"/>
<feature type="compositionally biased region" description="Polar residues" evidence="14">
    <location>
        <begin position="393"/>
        <end position="407"/>
    </location>
</feature>
<feature type="transmembrane region" description="Helical" evidence="13">
    <location>
        <begin position="669"/>
        <end position="692"/>
    </location>
</feature>
<dbReference type="PANTHER" id="PTHR32138:SF0">
    <property type="entry name" value="PHOSPHATIDYLETHANOLAMINE N-METHYLTRANSFERASE"/>
    <property type="match status" value="1"/>
</dbReference>
<comment type="function">
    <text evidence="13">Catalyzes the first step of the methylation pathway of phosphatidylcholine biosynthesis, the SAM-dependent methylation of phosphatidylethanolamine (PE) to phosphatidylmonomethylethanolamine (PMME).</text>
</comment>
<keyword evidence="2 13" id="KW-0444">Lipid biosynthesis</keyword>
<evidence type="ECO:0000256" key="5">
    <source>
        <dbReference type="ARBA" id="ARBA00022691"/>
    </source>
</evidence>
<keyword evidence="4 13" id="KW-0808">Transferase</keyword>
<dbReference type="RefSeq" id="XP_018992657.1">
    <property type="nucleotide sequence ID" value="XM_019138714.1"/>
</dbReference>
<dbReference type="PANTHER" id="PTHR32138">
    <property type="entry name" value="PHOSPHATIDYLETHANOLAMINE N-METHYLTRANSFERASE"/>
    <property type="match status" value="1"/>
</dbReference>
<keyword evidence="12 13" id="KW-1208">Phospholipid metabolism</keyword>
<comment type="similarity">
    <text evidence="13">Belongs to the class VI-like SAM-binding methyltransferase superfamily. CHO2 family.</text>
</comment>
<keyword evidence="10 13" id="KW-0472">Membrane</keyword>
<feature type="compositionally biased region" description="Acidic residues" evidence="14">
    <location>
        <begin position="1156"/>
        <end position="1165"/>
    </location>
</feature>